<dbReference type="CDD" id="cd04765">
    <property type="entry name" value="HTH_MlrA-like_sg2"/>
    <property type="match status" value="1"/>
</dbReference>
<dbReference type="Pfam" id="PF13411">
    <property type="entry name" value="MerR_1"/>
    <property type="match status" value="1"/>
</dbReference>
<dbReference type="InterPro" id="IPR047057">
    <property type="entry name" value="MerR_fam"/>
</dbReference>
<comment type="caution">
    <text evidence="4">The sequence shown here is derived from an EMBL/GenBank/DDBJ whole genome shotgun (WGS) entry which is preliminary data.</text>
</comment>
<evidence type="ECO:0000259" key="3">
    <source>
        <dbReference type="PROSITE" id="PS50937"/>
    </source>
</evidence>
<accession>A0A1F6CD82</accession>
<dbReference type="EMBL" id="MFKF01000272">
    <property type="protein sequence ID" value="OGG47123.1"/>
    <property type="molecule type" value="Genomic_DNA"/>
</dbReference>
<dbReference type="Proteomes" id="UP000178606">
    <property type="component" value="Unassembled WGS sequence"/>
</dbReference>
<reference evidence="4 5" key="1">
    <citation type="journal article" date="2016" name="Nat. Commun.">
        <title>Thousands of microbial genomes shed light on interconnected biogeochemical processes in an aquifer system.</title>
        <authorList>
            <person name="Anantharaman K."/>
            <person name="Brown C.T."/>
            <person name="Hug L.A."/>
            <person name="Sharon I."/>
            <person name="Castelle C.J."/>
            <person name="Probst A.J."/>
            <person name="Thomas B.C."/>
            <person name="Singh A."/>
            <person name="Wilkins M.J."/>
            <person name="Karaoz U."/>
            <person name="Brodie E.L."/>
            <person name="Williams K.H."/>
            <person name="Hubbard S.S."/>
            <person name="Banfield J.F."/>
        </authorList>
    </citation>
    <scope>NUCLEOTIDE SEQUENCE [LARGE SCALE GENOMIC DNA]</scope>
    <source>
        <strain evidence="5">RIFCSPLOWO2_12_FULL_64_10</strain>
    </source>
</reference>
<evidence type="ECO:0000256" key="2">
    <source>
        <dbReference type="SAM" id="MobiDB-lite"/>
    </source>
</evidence>
<dbReference type="SMART" id="SM00422">
    <property type="entry name" value="HTH_MERR"/>
    <property type="match status" value="1"/>
</dbReference>
<proteinExistence type="predicted"/>
<name>A0A1F6CD82_HANXR</name>
<evidence type="ECO:0000313" key="5">
    <source>
        <dbReference type="Proteomes" id="UP000178606"/>
    </source>
</evidence>
<feature type="region of interest" description="Disordered" evidence="2">
    <location>
        <begin position="91"/>
        <end position="118"/>
    </location>
</feature>
<gene>
    <name evidence="4" type="ORF">A3F84_16875</name>
</gene>
<dbReference type="Gene3D" id="1.10.1660.10">
    <property type="match status" value="1"/>
</dbReference>
<protein>
    <recommendedName>
        <fullName evidence="3">HTH merR-type domain-containing protein</fullName>
    </recommendedName>
</protein>
<sequence>MDLNGPKKLYYSISEVSEITGVKPHILRFWEKDFSMLRPKRNRAENRSYRERDIRVALAIKRLLYEEKYTIKGASDRLRRDRSLIDGMEIGLGAGGEGDPVDRSLAPAPDRSGTLDHPPVCPGPSLNRAQMRDLLQDLRQDLTGLLHLIDGKP</sequence>
<dbReference type="GO" id="GO:0003700">
    <property type="term" value="F:DNA-binding transcription factor activity"/>
    <property type="evidence" value="ECO:0007669"/>
    <property type="project" value="InterPro"/>
</dbReference>
<dbReference type="PROSITE" id="PS50937">
    <property type="entry name" value="HTH_MERR_2"/>
    <property type="match status" value="1"/>
</dbReference>
<dbReference type="SUPFAM" id="SSF46955">
    <property type="entry name" value="Putative DNA-binding domain"/>
    <property type="match status" value="1"/>
</dbReference>
<dbReference type="InterPro" id="IPR009061">
    <property type="entry name" value="DNA-bd_dom_put_sf"/>
</dbReference>
<dbReference type="PANTHER" id="PTHR30204">
    <property type="entry name" value="REDOX-CYCLING DRUG-SENSING TRANSCRIPTIONAL ACTIVATOR SOXR"/>
    <property type="match status" value="1"/>
</dbReference>
<keyword evidence="1" id="KW-0238">DNA-binding</keyword>
<dbReference type="AlphaFoldDB" id="A0A1F6CD82"/>
<evidence type="ECO:0000313" key="4">
    <source>
        <dbReference type="EMBL" id="OGG47123.1"/>
    </source>
</evidence>
<dbReference type="PANTHER" id="PTHR30204:SF15">
    <property type="entry name" value="BLL5018 PROTEIN"/>
    <property type="match status" value="1"/>
</dbReference>
<dbReference type="GO" id="GO:0003677">
    <property type="term" value="F:DNA binding"/>
    <property type="evidence" value="ECO:0007669"/>
    <property type="project" value="UniProtKB-KW"/>
</dbReference>
<organism evidence="4 5">
    <name type="scientific">Handelsmanbacteria sp. (strain RIFCSPLOWO2_12_FULL_64_10)</name>
    <dbReference type="NCBI Taxonomy" id="1817868"/>
    <lineage>
        <taxon>Bacteria</taxon>
        <taxon>Candidatus Handelsmaniibacteriota</taxon>
    </lineage>
</organism>
<feature type="domain" description="HTH merR-type" evidence="3">
    <location>
        <begin position="10"/>
        <end position="80"/>
    </location>
</feature>
<evidence type="ECO:0000256" key="1">
    <source>
        <dbReference type="ARBA" id="ARBA00023125"/>
    </source>
</evidence>
<dbReference type="InterPro" id="IPR000551">
    <property type="entry name" value="MerR-type_HTH_dom"/>
</dbReference>